<sequence>MSLIKNDARAAIPPEYSQDDPRNPNNLMNASNSQLQQIAADSVFDFKQKKSLRCKLQEGFRIQAYKKQLEPYQVTAVLSIFALMALVIVARLKIQ</sequence>
<organism evidence="3">
    <name type="scientific">viral metagenome</name>
    <dbReference type="NCBI Taxonomy" id="1070528"/>
    <lineage>
        <taxon>unclassified sequences</taxon>
        <taxon>metagenomes</taxon>
        <taxon>organismal metagenomes</taxon>
    </lineage>
</organism>
<reference evidence="3" key="1">
    <citation type="journal article" date="2020" name="Nature">
        <title>Giant virus diversity and host interactions through global metagenomics.</title>
        <authorList>
            <person name="Schulz F."/>
            <person name="Roux S."/>
            <person name="Paez-Espino D."/>
            <person name="Jungbluth S."/>
            <person name="Walsh D.A."/>
            <person name="Denef V.J."/>
            <person name="McMahon K.D."/>
            <person name="Konstantinidis K.T."/>
            <person name="Eloe-Fadrosh E.A."/>
            <person name="Kyrpides N.C."/>
            <person name="Woyke T."/>
        </authorList>
    </citation>
    <scope>NUCLEOTIDE SEQUENCE</scope>
    <source>
        <strain evidence="3">GVMAG-M-3300013006-15</strain>
    </source>
</reference>
<evidence type="ECO:0000256" key="2">
    <source>
        <dbReference type="SAM" id="Phobius"/>
    </source>
</evidence>
<protein>
    <submittedName>
        <fullName evidence="3">Uncharacterized protein</fullName>
    </submittedName>
</protein>
<keyword evidence="2" id="KW-0812">Transmembrane</keyword>
<feature type="region of interest" description="Disordered" evidence="1">
    <location>
        <begin position="1"/>
        <end position="30"/>
    </location>
</feature>
<dbReference type="EMBL" id="MN739163">
    <property type="protein sequence ID" value="QHS91725.1"/>
    <property type="molecule type" value="Genomic_DNA"/>
</dbReference>
<dbReference type="AlphaFoldDB" id="A0A6C0BHA6"/>
<name>A0A6C0BHA6_9ZZZZ</name>
<accession>A0A6C0BHA6</accession>
<keyword evidence="2" id="KW-0472">Membrane</keyword>
<evidence type="ECO:0000313" key="3">
    <source>
        <dbReference type="EMBL" id="QHS91725.1"/>
    </source>
</evidence>
<keyword evidence="2" id="KW-1133">Transmembrane helix</keyword>
<feature type="transmembrane region" description="Helical" evidence="2">
    <location>
        <begin position="72"/>
        <end position="92"/>
    </location>
</feature>
<evidence type="ECO:0000256" key="1">
    <source>
        <dbReference type="SAM" id="MobiDB-lite"/>
    </source>
</evidence>
<proteinExistence type="predicted"/>